<gene>
    <name evidence="1" type="ORF">LTR37_001724</name>
</gene>
<keyword evidence="2" id="KW-1185">Reference proteome</keyword>
<dbReference type="Proteomes" id="UP001281147">
    <property type="component" value="Unassembled WGS sequence"/>
</dbReference>
<sequence>MEKHTVYAGMDGAHPQAQPRNQSSRLKWTAVIGLMIFAIWTLRPAQDIRSPLNDRLEWEDTEIGVSTWDEITPKTTLEYVNCYGGDFKCARLQLPMDYWNGTTDANVSIAVIKKPAVVPVTHPQYGGAILFNPGGPGGSGVGLLRGAWLGFRGIIDSDNGKHFDLMSFDPRGIVNSRPLMQCFEDPLLEQSWLVRTMEEGLFSASDAAFGRHWSIAAARGKSCALSRVNGEPDIKKYMSTASVARDMLEVVERHGEWREKEAKRILRHDRCNKKHNGEVLEVLGYRPGEEKINYWGFSYGSYLGNTFAAMFPKRINRLIVDGVVDAYDYKKTLWFDNLVDTEKDLGLFYYHCARVGYPTCALANDTGTTTEEGVKSRLKKIIDNLYHNPLPVISSSPEIITYSDVKMLIFGALYSPLGFPYMAETLRDIEQGDGSQFAYSLRFLHSFTCEERDVSILQGDATMGVACSDGDDQGWMTKEDFGEHLKNVTTLSPLFGEIWSSLRLKCIHYDLRPNHRFEGPWVGNTSHPILEIGNSADPVTPGRYAKKMARGFTGAVALIQDSAGHCSLSTPSICTQAYVRQYFQTGELPPEDTLCKADVMPFGPTPGEEEIYDEEVVKATQRQETIAAALYAAGGGFMNNVHGNRMRVAGSFGTVG</sequence>
<evidence type="ECO:0000313" key="2">
    <source>
        <dbReference type="Proteomes" id="UP001281147"/>
    </source>
</evidence>
<name>A0ACC3NUN0_9PEZI</name>
<accession>A0ACC3NUN0</accession>
<comment type="caution">
    <text evidence="1">The sequence shown here is derived from an EMBL/GenBank/DDBJ whole genome shotgun (WGS) entry which is preliminary data.</text>
</comment>
<proteinExistence type="predicted"/>
<reference evidence="1" key="1">
    <citation type="submission" date="2023-07" db="EMBL/GenBank/DDBJ databases">
        <title>Black Yeasts Isolated from many extreme environments.</title>
        <authorList>
            <person name="Coleine C."/>
            <person name="Stajich J.E."/>
            <person name="Selbmann L."/>
        </authorList>
    </citation>
    <scope>NUCLEOTIDE SEQUENCE</scope>
    <source>
        <strain evidence="1">CCFEE 5714</strain>
    </source>
</reference>
<evidence type="ECO:0000313" key="1">
    <source>
        <dbReference type="EMBL" id="KAK3723472.1"/>
    </source>
</evidence>
<protein>
    <submittedName>
        <fullName evidence="1">Uncharacterized protein</fullName>
    </submittedName>
</protein>
<dbReference type="EMBL" id="JAUTXU010000009">
    <property type="protein sequence ID" value="KAK3723472.1"/>
    <property type="molecule type" value="Genomic_DNA"/>
</dbReference>
<organism evidence="1 2">
    <name type="scientific">Vermiconidia calcicola</name>
    <dbReference type="NCBI Taxonomy" id="1690605"/>
    <lineage>
        <taxon>Eukaryota</taxon>
        <taxon>Fungi</taxon>
        <taxon>Dikarya</taxon>
        <taxon>Ascomycota</taxon>
        <taxon>Pezizomycotina</taxon>
        <taxon>Dothideomycetes</taxon>
        <taxon>Dothideomycetidae</taxon>
        <taxon>Mycosphaerellales</taxon>
        <taxon>Extremaceae</taxon>
        <taxon>Vermiconidia</taxon>
    </lineage>
</organism>